<name>A0A976FI45_BRELC</name>
<evidence type="ECO:0000313" key="1">
    <source>
        <dbReference type="EMBL" id="TDH67203.1"/>
    </source>
</evidence>
<comment type="caution">
    <text evidence="1">The sequence shown here is derived from an EMBL/GenBank/DDBJ whole genome shotgun (WGS) entry which is preliminary data.</text>
</comment>
<dbReference type="KEGG" id="blac:94347136"/>
<dbReference type="EMBL" id="SHOA02000014">
    <property type="protein sequence ID" value="TDH67203.1"/>
    <property type="molecule type" value="Genomic_DNA"/>
</dbReference>
<dbReference type="OrthoDB" id="10263434at2759"/>
<gene>
    <name evidence="1" type="ORF">CCR75_003369</name>
</gene>
<accession>A0A976FI45</accession>
<dbReference type="AlphaFoldDB" id="A0A976FI45"/>
<keyword evidence="2" id="KW-1185">Reference proteome</keyword>
<dbReference type="RefSeq" id="XP_067816702.1">
    <property type="nucleotide sequence ID" value="XM_067961465.1"/>
</dbReference>
<evidence type="ECO:0000313" key="2">
    <source>
        <dbReference type="Proteomes" id="UP000294530"/>
    </source>
</evidence>
<dbReference type="GeneID" id="94347136"/>
<protein>
    <submittedName>
        <fullName evidence="1">Uncharacterized protein</fullName>
    </submittedName>
</protein>
<sequence length="66" mass="7100">MLELRLETFLEGGTKSQDATLVKAGAAALDCKSLIVLSKNLCIDEATASIDHETERANCNCTFIVL</sequence>
<proteinExistence type="predicted"/>
<organism evidence="1 2">
    <name type="scientific">Bremia lactucae</name>
    <name type="common">Lettuce downy mildew</name>
    <dbReference type="NCBI Taxonomy" id="4779"/>
    <lineage>
        <taxon>Eukaryota</taxon>
        <taxon>Sar</taxon>
        <taxon>Stramenopiles</taxon>
        <taxon>Oomycota</taxon>
        <taxon>Peronosporomycetes</taxon>
        <taxon>Peronosporales</taxon>
        <taxon>Peronosporaceae</taxon>
        <taxon>Bremia</taxon>
    </lineage>
</organism>
<reference evidence="1 2" key="1">
    <citation type="journal article" date="2021" name="Genome Biol.">
        <title>AFLAP: assembly-free linkage analysis pipeline using k-mers from genome sequencing data.</title>
        <authorList>
            <person name="Fletcher K."/>
            <person name="Zhang L."/>
            <person name="Gil J."/>
            <person name="Han R."/>
            <person name="Cavanaugh K."/>
            <person name="Michelmore R."/>
        </authorList>
    </citation>
    <scope>NUCLEOTIDE SEQUENCE [LARGE SCALE GENOMIC DNA]</scope>
    <source>
        <strain evidence="1 2">SF5</strain>
    </source>
</reference>
<dbReference type="Proteomes" id="UP000294530">
    <property type="component" value="Unassembled WGS sequence"/>
</dbReference>